<feature type="transmembrane region" description="Helical" evidence="1">
    <location>
        <begin position="81"/>
        <end position="101"/>
    </location>
</feature>
<dbReference type="Proteomes" id="UP000746747">
    <property type="component" value="Unassembled WGS sequence"/>
</dbReference>
<evidence type="ECO:0000256" key="1">
    <source>
        <dbReference type="SAM" id="Phobius"/>
    </source>
</evidence>
<comment type="caution">
    <text evidence="2">The sequence shown here is derived from an EMBL/GenBank/DDBJ whole genome shotgun (WGS) entry which is preliminary data.</text>
</comment>
<accession>A0A8J2Q1U3</accession>
<sequence length="160" mass="17726">MGDIVIYSYSCNNNSSSSSSNSNSNSCNNIIHLQRKEGNVDLGLVGRGERKVDDSRTALQTTLPIILFIRTSSRPRLPPSTVVWCMCMYMYVCIAVVLMVSHQAATANGNSSSRSSTAHSNAFCMLCVWLSDGVIAQCVEFFVQSTKCHHHFPERLQQEQ</sequence>
<keyword evidence="1" id="KW-0812">Transmembrane</keyword>
<organism evidence="2 3">
    <name type="scientific">Cercopithifilaria johnstoni</name>
    <dbReference type="NCBI Taxonomy" id="2874296"/>
    <lineage>
        <taxon>Eukaryota</taxon>
        <taxon>Metazoa</taxon>
        <taxon>Ecdysozoa</taxon>
        <taxon>Nematoda</taxon>
        <taxon>Chromadorea</taxon>
        <taxon>Rhabditida</taxon>
        <taxon>Spirurina</taxon>
        <taxon>Spiruromorpha</taxon>
        <taxon>Filarioidea</taxon>
        <taxon>Onchocercidae</taxon>
        <taxon>Cercopithifilaria</taxon>
    </lineage>
</organism>
<gene>
    <name evidence="2" type="ORF">CJOHNSTONI_LOCUS2630</name>
</gene>
<keyword evidence="1" id="KW-0472">Membrane</keyword>
<evidence type="ECO:0000313" key="2">
    <source>
        <dbReference type="EMBL" id="CAG9532313.1"/>
    </source>
</evidence>
<dbReference type="EMBL" id="CAKAEH010000943">
    <property type="protein sequence ID" value="CAG9532313.1"/>
    <property type="molecule type" value="Genomic_DNA"/>
</dbReference>
<reference evidence="2" key="1">
    <citation type="submission" date="2021-09" db="EMBL/GenBank/DDBJ databases">
        <authorList>
            <consortium name="Pathogen Informatics"/>
        </authorList>
    </citation>
    <scope>NUCLEOTIDE SEQUENCE</scope>
</reference>
<name>A0A8J2Q1U3_9BILA</name>
<protein>
    <submittedName>
        <fullName evidence="2">Uncharacterized protein</fullName>
    </submittedName>
</protein>
<keyword evidence="1" id="KW-1133">Transmembrane helix</keyword>
<dbReference type="OrthoDB" id="10405102at2759"/>
<keyword evidence="3" id="KW-1185">Reference proteome</keyword>
<evidence type="ECO:0000313" key="3">
    <source>
        <dbReference type="Proteomes" id="UP000746747"/>
    </source>
</evidence>
<dbReference type="AlphaFoldDB" id="A0A8J2Q1U3"/>
<proteinExistence type="predicted"/>